<reference evidence="1" key="1">
    <citation type="submission" date="2020-03" db="EMBL/GenBank/DDBJ databases">
        <title>The deep terrestrial virosphere.</title>
        <authorList>
            <person name="Holmfeldt K."/>
            <person name="Nilsson E."/>
            <person name="Simone D."/>
            <person name="Lopez-Fernandez M."/>
            <person name="Wu X."/>
            <person name="de Brujin I."/>
            <person name="Lundin D."/>
            <person name="Andersson A."/>
            <person name="Bertilsson S."/>
            <person name="Dopson M."/>
        </authorList>
    </citation>
    <scope>NUCLEOTIDE SEQUENCE</scope>
    <source>
        <strain evidence="1">MM415A01579</strain>
    </source>
</reference>
<name>A0A6M3K374_9ZZZZ</name>
<dbReference type="AlphaFoldDB" id="A0A6M3K374"/>
<dbReference type="Gene3D" id="1.10.3230.30">
    <property type="entry name" value="Phage gp6-like head-tail connector protein"/>
    <property type="match status" value="1"/>
</dbReference>
<organism evidence="1">
    <name type="scientific">viral metagenome</name>
    <dbReference type="NCBI Taxonomy" id="1070528"/>
    <lineage>
        <taxon>unclassified sequences</taxon>
        <taxon>metagenomes</taxon>
        <taxon>organismal metagenomes</taxon>
    </lineage>
</organism>
<proteinExistence type="predicted"/>
<protein>
    <submittedName>
        <fullName evidence="1">Putative head-tail connector</fullName>
    </submittedName>
</protein>
<dbReference type="EMBL" id="MT142205">
    <property type="protein sequence ID" value="QJA76111.1"/>
    <property type="molecule type" value="Genomic_DNA"/>
</dbReference>
<evidence type="ECO:0000313" key="1">
    <source>
        <dbReference type="EMBL" id="QJA76111.1"/>
    </source>
</evidence>
<gene>
    <name evidence="1" type="ORF">MM415A01579_0002</name>
</gene>
<accession>A0A6M3K374</accession>
<sequence>MATLNTHALISLAEVREVLGFEENQIQDDDRLIGYVNRASARIETYTKRKFLVREYTEYHDGDGSNLVLVDQYPIVSVSAVWDDIDRLFTDNALLINSGNYVAEAEEGCLRLYNEEDAFQKGIQNIKVVYSGGYSETPDDIKQACLDMVVRTYLRYKDNLTGFNSKSAPGGNIGIQLEAMTPEVKLTLDLYKKWGTM</sequence>